<gene>
    <name evidence="2" type="ORF">CTRG_02515</name>
</gene>
<feature type="compositionally biased region" description="Low complexity" evidence="1">
    <location>
        <begin position="90"/>
        <end position="99"/>
    </location>
</feature>
<feature type="compositionally biased region" description="Basic residues" evidence="1">
    <location>
        <begin position="60"/>
        <end position="71"/>
    </location>
</feature>
<sequence>MAVSTDQHLHHSITEKDNYDTLGLPGMPLNSDHLSQKLSDLIPPSPQFYNNNDNKIPYPHPHHLQHHSSHEKRLLRHKSSKRLNMKRSFNLSNLKNSNSVDSHPLTDSDELNENDDSNNDDTELMELDEYDSDEVSCNSCSSTPSKSNFSFSFDTQSLTIPSIPMQKPQSYSNTSILSSSTGSSLSLSISTRTPSSISSRAYIPTSTSTVSYSPVTTVSIPASTSLPSTSGRDKSLCRSPSSDSLYVILKKSTPSPSPLGNNSGVKSMYSNLTSSLKSFRNKLSLYNKENLISYIVDSPRLTDDKLPQIPELENEVVNETDDPVDQDHVMQELTTFKSSGPHHCSNKLGLTRVKFKTREQRSNREFLRLYAFDHHARTKSRVLPNSMSPDEIKKIIKKHPHIKKFHYDYNIQRISNLSKDKLWSNVILPPRSDESPGLFIDGENYICIEEVDEDELSSGYSIVRKQGGYMPWVLKQSIRPAGVLPKSKCIFNSEAPNSGVTNCQFTVKGWCNPRWVDISKE</sequence>
<evidence type="ECO:0000256" key="1">
    <source>
        <dbReference type="SAM" id="MobiDB-lite"/>
    </source>
</evidence>
<dbReference type="RefSeq" id="XP_002548218.1">
    <property type="nucleotide sequence ID" value="XM_002548172.1"/>
</dbReference>
<evidence type="ECO:0000313" key="3">
    <source>
        <dbReference type="Proteomes" id="UP000002037"/>
    </source>
</evidence>
<dbReference type="HOGENOM" id="CLU_522726_0_0_1"/>
<feature type="region of interest" description="Disordered" evidence="1">
    <location>
        <begin position="90"/>
        <end position="122"/>
    </location>
</feature>
<dbReference type="Proteomes" id="UP000002037">
    <property type="component" value="Unassembled WGS sequence"/>
</dbReference>
<organism evidence="2 3">
    <name type="scientific">Candida tropicalis (strain ATCC MYA-3404 / T1)</name>
    <name type="common">Yeast</name>
    <dbReference type="NCBI Taxonomy" id="294747"/>
    <lineage>
        <taxon>Eukaryota</taxon>
        <taxon>Fungi</taxon>
        <taxon>Dikarya</taxon>
        <taxon>Ascomycota</taxon>
        <taxon>Saccharomycotina</taxon>
        <taxon>Pichiomycetes</taxon>
        <taxon>Debaryomycetaceae</taxon>
        <taxon>Candida/Lodderomyces clade</taxon>
        <taxon>Candida</taxon>
    </lineage>
</organism>
<feature type="region of interest" description="Disordered" evidence="1">
    <location>
        <begin position="1"/>
        <end position="21"/>
    </location>
</feature>
<dbReference type="AlphaFoldDB" id="C5M7Z3"/>
<accession>C5M7Z3</accession>
<dbReference type="EMBL" id="GG692397">
    <property type="protein sequence ID" value="EER33697.1"/>
    <property type="molecule type" value="Genomic_DNA"/>
</dbReference>
<dbReference type="eggNOG" id="ENOG502SGNS">
    <property type="taxonomic scope" value="Eukaryota"/>
</dbReference>
<evidence type="ECO:0000313" key="2">
    <source>
        <dbReference type="EMBL" id="EER33697.1"/>
    </source>
</evidence>
<reference evidence="2 3" key="1">
    <citation type="journal article" date="2009" name="Nature">
        <title>Evolution of pathogenicity and sexual reproduction in eight Candida genomes.</title>
        <authorList>
            <person name="Butler G."/>
            <person name="Rasmussen M.D."/>
            <person name="Lin M.F."/>
            <person name="Santos M.A."/>
            <person name="Sakthikumar S."/>
            <person name="Munro C.A."/>
            <person name="Rheinbay E."/>
            <person name="Grabherr M."/>
            <person name="Forche A."/>
            <person name="Reedy J.L."/>
            <person name="Agrafioti I."/>
            <person name="Arnaud M.B."/>
            <person name="Bates S."/>
            <person name="Brown A.J."/>
            <person name="Brunke S."/>
            <person name="Costanzo M.C."/>
            <person name="Fitzpatrick D.A."/>
            <person name="de Groot P.W."/>
            <person name="Harris D."/>
            <person name="Hoyer L.L."/>
            <person name="Hube B."/>
            <person name="Klis F.M."/>
            <person name="Kodira C."/>
            <person name="Lennard N."/>
            <person name="Logue M.E."/>
            <person name="Martin R."/>
            <person name="Neiman A.M."/>
            <person name="Nikolaou E."/>
            <person name="Quail M.A."/>
            <person name="Quinn J."/>
            <person name="Santos M.C."/>
            <person name="Schmitzberger F.F."/>
            <person name="Sherlock G."/>
            <person name="Shah P."/>
            <person name="Silverstein K.A."/>
            <person name="Skrzypek M.S."/>
            <person name="Soll D."/>
            <person name="Staggs R."/>
            <person name="Stansfield I."/>
            <person name="Stumpf M.P."/>
            <person name="Sudbery P.E."/>
            <person name="Srikantha T."/>
            <person name="Zeng Q."/>
            <person name="Berman J."/>
            <person name="Berriman M."/>
            <person name="Heitman J."/>
            <person name="Gow N.A."/>
            <person name="Lorenz M.C."/>
            <person name="Birren B.W."/>
            <person name="Kellis M."/>
            <person name="Cuomo C.A."/>
        </authorList>
    </citation>
    <scope>NUCLEOTIDE SEQUENCE [LARGE SCALE GENOMIC DNA]</scope>
    <source>
        <strain evidence="3">ATCC MYA-3404 / T1</strain>
    </source>
</reference>
<dbReference type="KEGG" id="ctp:CTRG_02515"/>
<dbReference type="OrthoDB" id="4088353at2759"/>
<feature type="region of interest" description="Disordered" evidence="1">
    <location>
        <begin position="35"/>
        <end position="71"/>
    </location>
</feature>
<proteinExistence type="predicted"/>
<dbReference type="GeneID" id="8299108"/>
<keyword evidence="3" id="KW-1185">Reference proteome</keyword>
<feature type="compositionally biased region" description="Basic and acidic residues" evidence="1">
    <location>
        <begin position="7"/>
        <end position="19"/>
    </location>
</feature>
<protein>
    <submittedName>
        <fullName evidence="2">Uncharacterized protein</fullName>
    </submittedName>
</protein>
<name>C5M7Z3_CANTT</name>
<dbReference type="VEuPathDB" id="FungiDB:CTRG_02515"/>
<feature type="compositionally biased region" description="Acidic residues" evidence="1">
    <location>
        <begin position="107"/>
        <end position="122"/>
    </location>
</feature>